<name>A0AAV9AK34_ACOGR</name>
<keyword evidence="4" id="KW-1185">Reference proteome</keyword>
<evidence type="ECO:0000256" key="1">
    <source>
        <dbReference type="SAM" id="MobiDB-lite"/>
    </source>
</evidence>
<accession>A0AAV9AK34</accession>
<comment type="caution">
    <text evidence="3">The sequence shown here is derived from an EMBL/GenBank/DDBJ whole genome shotgun (WGS) entry which is preliminary data.</text>
</comment>
<evidence type="ECO:0000313" key="4">
    <source>
        <dbReference type="Proteomes" id="UP001179952"/>
    </source>
</evidence>
<dbReference type="InterPro" id="IPR025521">
    <property type="entry name" value="Neprosin_propep"/>
</dbReference>
<organism evidence="3 4">
    <name type="scientific">Acorus gramineus</name>
    <name type="common">Dwarf sweet flag</name>
    <dbReference type="NCBI Taxonomy" id="55184"/>
    <lineage>
        <taxon>Eukaryota</taxon>
        <taxon>Viridiplantae</taxon>
        <taxon>Streptophyta</taxon>
        <taxon>Embryophyta</taxon>
        <taxon>Tracheophyta</taxon>
        <taxon>Spermatophyta</taxon>
        <taxon>Magnoliopsida</taxon>
        <taxon>Liliopsida</taxon>
        <taxon>Acoraceae</taxon>
        <taxon>Acorus</taxon>
    </lineage>
</organism>
<evidence type="ECO:0000313" key="3">
    <source>
        <dbReference type="EMBL" id="KAK1264620.1"/>
    </source>
</evidence>
<dbReference type="Pfam" id="PF03080">
    <property type="entry name" value="Neprosin"/>
    <property type="match status" value="1"/>
</dbReference>
<dbReference type="EMBL" id="JAUJYN010000008">
    <property type="protein sequence ID" value="KAK1264620.1"/>
    <property type="molecule type" value="Genomic_DNA"/>
</dbReference>
<dbReference type="AlphaFoldDB" id="A0AAV9AK34"/>
<dbReference type="InterPro" id="IPR004314">
    <property type="entry name" value="Neprosin"/>
</dbReference>
<dbReference type="InterPro" id="IPR053168">
    <property type="entry name" value="Glutamic_endopeptidase"/>
</dbReference>
<dbReference type="PANTHER" id="PTHR31589">
    <property type="entry name" value="PROTEIN, PUTATIVE (DUF239)-RELATED-RELATED"/>
    <property type="match status" value="1"/>
</dbReference>
<reference evidence="3" key="1">
    <citation type="journal article" date="2023" name="Nat. Commun.">
        <title>Diploid and tetraploid genomes of Acorus and the evolution of monocots.</title>
        <authorList>
            <person name="Ma L."/>
            <person name="Liu K.W."/>
            <person name="Li Z."/>
            <person name="Hsiao Y.Y."/>
            <person name="Qi Y."/>
            <person name="Fu T."/>
            <person name="Tang G.D."/>
            <person name="Zhang D."/>
            <person name="Sun W.H."/>
            <person name="Liu D.K."/>
            <person name="Li Y."/>
            <person name="Chen G.Z."/>
            <person name="Liu X.D."/>
            <person name="Liao X.Y."/>
            <person name="Jiang Y.T."/>
            <person name="Yu X."/>
            <person name="Hao Y."/>
            <person name="Huang J."/>
            <person name="Zhao X.W."/>
            <person name="Ke S."/>
            <person name="Chen Y.Y."/>
            <person name="Wu W.L."/>
            <person name="Hsu J.L."/>
            <person name="Lin Y.F."/>
            <person name="Huang M.D."/>
            <person name="Li C.Y."/>
            <person name="Huang L."/>
            <person name="Wang Z.W."/>
            <person name="Zhao X."/>
            <person name="Zhong W.Y."/>
            <person name="Peng D.H."/>
            <person name="Ahmad S."/>
            <person name="Lan S."/>
            <person name="Zhang J.S."/>
            <person name="Tsai W.C."/>
            <person name="Van de Peer Y."/>
            <person name="Liu Z.J."/>
        </authorList>
    </citation>
    <scope>NUCLEOTIDE SEQUENCE</scope>
    <source>
        <strain evidence="3">SCP</strain>
    </source>
</reference>
<dbReference type="Proteomes" id="UP001179952">
    <property type="component" value="Unassembled WGS sequence"/>
</dbReference>
<sequence length="310" mass="34635">MRPNSYPEEEQEAKKTNVKKEIHQSWHLNGRCPKGTVPILRTQKGDLMRAVSLKNFNKKYPSEVLHPQAEAVKRTGREFATAYTDDNKYWGTKAEISIWNPRVQPDLDYSLAQIWVVSKNFQSQTSLEVGWTADGSHSTGCYNLKCSGFVQVNSDIALGATATPISVYDGPQYQMTVSIFKEQDTGNWWLQVQGNPLGYWPSSLVPGIANGAERLQYGGEIFDKGQTLGDGGQHTTTEMGSGHFPDEGEKKASVFTNIQVVDLAQYAYISPKQVKPFVMRPGCYDVSVKRSDNWGLYFFYGGPGRNPKCP</sequence>
<dbReference type="PANTHER" id="PTHR31589:SF110">
    <property type="entry name" value="PROTEIN, PUTATIVE (DUF239)-RELATED"/>
    <property type="match status" value="1"/>
</dbReference>
<gene>
    <name evidence="3" type="ORF">QJS04_geneDACA010448</name>
</gene>
<protein>
    <recommendedName>
        <fullName evidence="2">Neprosin PEP catalytic domain-containing protein</fullName>
    </recommendedName>
</protein>
<feature type="domain" description="Neprosin PEP catalytic" evidence="2">
    <location>
        <begin position="71"/>
        <end position="310"/>
    </location>
</feature>
<dbReference type="Pfam" id="PF14365">
    <property type="entry name" value="Neprosin_AP"/>
    <property type="match status" value="1"/>
</dbReference>
<proteinExistence type="predicted"/>
<reference evidence="3" key="2">
    <citation type="submission" date="2023-06" db="EMBL/GenBank/DDBJ databases">
        <authorList>
            <person name="Ma L."/>
            <person name="Liu K.-W."/>
            <person name="Li Z."/>
            <person name="Hsiao Y.-Y."/>
            <person name="Qi Y."/>
            <person name="Fu T."/>
            <person name="Tang G."/>
            <person name="Zhang D."/>
            <person name="Sun W.-H."/>
            <person name="Liu D.-K."/>
            <person name="Li Y."/>
            <person name="Chen G.-Z."/>
            <person name="Liu X.-D."/>
            <person name="Liao X.-Y."/>
            <person name="Jiang Y.-T."/>
            <person name="Yu X."/>
            <person name="Hao Y."/>
            <person name="Huang J."/>
            <person name="Zhao X.-W."/>
            <person name="Ke S."/>
            <person name="Chen Y.-Y."/>
            <person name="Wu W.-L."/>
            <person name="Hsu J.-L."/>
            <person name="Lin Y.-F."/>
            <person name="Huang M.-D."/>
            <person name="Li C.-Y."/>
            <person name="Huang L."/>
            <person name="Wang Z.-W."/>
            <person name="Zhao X."/>
            <person name="Zhong W.-Y."/>
            <person name="Peng D.-H."/>
            <person name="Ahmad S."/>
            <person name="Lan S."/>
            <person name="Zhang J.-S."/>
            <person name="Tsai W.-C."/>
            <person name="Van De Peer Y."/>
            <person name="Liu Z.-J."/>
        </authorList>
    </citation>
    <scope>NUCLEOTIDE SEQUENCE</scope>
    <source>
        <strain evidence="3">SCP</strain>
        <tissue evidence="3">Leaves</tissue>
    </source>
</reference>
<feature type="region of interest" description="Disordered" evidence="1">
    <location>
        <begin position="1"/>
        <end position="20"/>
    </location>
</feature>
<evidence type="ECO:0000259" key="2">
    <source>
        <dbReference type="PROSITE" id="PS52045"/>
    </source>
</evidence>
<dbReference type="PROSITE" id="PS52045">
    <property type="entry name" value="NEPROSIN_PEP_CD"/>
    <property type="match status" value="1"/>
</dbReference>